<gene>
    <name evidence="2" type="ORF">QE152_g13219</name>
</gene>
<feature type="compositionally biased region" description="Polar residues" evidence="1">
    <location>
        <begin position="59"/>
        <end position="68"/>
    </location>
</feature>
<reference evidence="2 3" key="1">
    <citation type="journal article" date="2024" name="BMC Genomics">
        <title>De novo assembly and annotation of Popillia japonica's genome with initial clues to its potential as an invasive pest.</title>
        <authorList>
            <person name="Cucini C."/>
            <person name="Boschi S."/>
            <person name="Funari R."/>
            <person name="Cardaioli E."/>
            <person name="Iannotti N."/>
            <person name="Marturano G."/>
            <person name="Paoli F."/>
            <person name="Bruttini M."/>
            <person name="Carapelli A."/>
            <person name="Frati F."/>
            <person name="Nardi F."/>
        </authorList>
    </citation>
    <scope>NUCLEOTIDE SEQUENCE [LARGE SCALE GENOMIC DNA]</scope>
    <source>
        <strain evidence="2">DMR45628</strain>
    </source>
</reference>
<proteinExistence type="predicted"/>
<dbReference type="Proteomes" id="UP001458880">
    <property type="component" value="Unassembled WGS sequence"/>
</dbReference>
<organism evidence="2 3">
    <name type="scientific">Popillia japonica</name>
    <name type="common">Japanese beetle</name>
    <dbReference type="NCBI Taxonomy" id="7064"/>
    <lineage>
        <taxon>Eukaryota</taxon>
        <taxon>Metazoa</taxon>
        <taxon>Ecdysozoa</taxon>
        <taxon>Arthropoda</taxon>
        <taxon>Hexapoda</taxon>
        <taxon>Insecta</taxon>
        <taxon>Pterygota</taxon>
        <taxon>Neoptera</taxon>
        <taxon>Endopterygota</taxon>
        <taxon>Coleoptera</taxon>
        <taxon>Polyphaga</taxon>
        <taxon>Scarabaeiformia</taxon>
        <taxon>Scarabaeidae</taxon>
        <taxon>Rutelinae</taxon>
        <taxon>Popillia</taxon>
    </lineage>
</organism>
<sequence length="78" mass="8715">METLKKSSSQRQIRSLFPPLSGVSRRSKLENPSAPRTGWDSGNYAMRDDEREGGDFTRSVLSTPTARSSILPRPTQYA</sequence>
<protein>
    <submittedName>
        <fullName evidence="2">Uncharacterized protein</fullName>
    </submittedName>
</protein>
<dbReference type="AlphaFoldDB" id="A0AAW1LE74"/>
<name>A0AAW1LE74_POPJA</name>
<evidence type="ECO:0000256" key="1">
    <source>
        <dbReference type="SAM" id="MobiDB-lite"/>
    </source>
</evidence>
<accession>A0AAW1LE74</accession>
<feature type="region of interest" description="Disordered" evidence="1">
    <location>
        <begin position="1"/>
        <end position="78"/>
    </location>
</feature>
<feature type="compositionally biased region" description="Polar residues" evidence="1">
    <location>
        <begin position="1"/>
        <end position="13"/>
    </location>
</feature>
<evidence type="ECO:0000313" key="3">
    <source>
        <dbReference type="Proteomes" id="UP001458880"/>
    </source>
</evidence>
<feature type="compositionally biased region" description="Basic and acidic residues" evidence="1">
    <location>
        <begin position="46"/>
        <end position="55"/>
    </location>
</feature>
<dbReference type="EMBL" id="JASPKY010000124">
    <property type="protein sequence ID" value="KAK9731947.1"/>
    <property type="molecule type" value="Genomic_DNA"/>
</dbReference>
<keyword evidence="3" id="KW-1185">Reference proteome</keyword>
<comment type="caution">
    <text evidence="2">The sequence shown here is derived from an EMBL/GenBank/DDBJ whole genome shotgun (WGS) entry which is preliminary data.</text>
</comment>
<evidence type="ECO:0000313" key="2">
    <source>
        <dbReference type="EMBL" id="KAK9731947.1"/>
    </source>
</evidence>